<gene>
    <name evidence="1" type="ORF">SAMN05421863_101286</name>
</gene>
<dbReference type="EMBL" id="FOUB01000012">
    <property type="protein sequence ID" value="SFM08813.1"/>
    <property type="molecule type" value="Genomic_DNA"/>
</dbReference>
<dbReference type="AlphaFoldDB" id="A0A1I4N0M7"/>
<name>A0A1I4N0M7_9PROT</name>
<dbReference type="Proteomes" id="UP000183287">
    <property type="component" value="Unassembled WGS sequence"/>
</dbReference>
<protein>
    <submittedName>
        <fullName evidence="1">Uncharacterized protein</fullName>
    </submittedName>
</protein>
<evidence type="ECO:0000313" key="2">
    <source>
        <dbReference type="Proteomes" id="UP000183287"/>
    </source>
</evidence>
<proteinExistence type="predicted"/>
<reference evidence="2" key="1">
    <citation type="submission" date="2016-10" db="EMBL/GenBank/DDBJ databases">
        <authorList>
            <person name="Varghese N."/>
            <person name="Submissions S."/>
        </authorList>
    </citation>
    <scope>NUCLEOTIDE SEQUENCE [LARGE SCALE GENOMIC DNA]</scope>
    <source>
        <strain evidence="2">Nm44</strain>
    </source>
</reference>
<sequence>MRLLECALNYFATIKKTIFSMAADNVRSRSAGRCSRAQTSLGRALKARAEGIAAKILSSLNISRIAILDS</sequence>
<organism evidence="1 2">
    <name type="scientific">Nitrosomonas communis</name>
    <dbReference type="NCBI Taxonomy" id="44574"/>
    <lineage>
        <taxon>Bacteria</taxon>
        <taxon>Pseudomonadati</taxon>
        <taxon>Pseudomonadota</taxon>
        <taxon>Betaproteobacteria</taxon>
        <taxon>Nitrosomonadales</taxon>
        <taxon>Nitrosomonadaceae</taxon>
        <taxon>Nitrosomonas</taxon>
    </lineage>
</organism>
<evidence type="ECO:0000313" key="1">
    <source>
        <dbReference type="EMBL" id="SFM08813.1"/>
    </source>
</evidence>
<keyword evidence="2" id="KW-1185">Reference proteome</keyword>
<accession>A0A1I4N0M7</accession>